<dbReference type="Proteomes" id="UP000254512">
    <property type="component" value="Unassembled WGS sequence"/>
</dbReference>
<dbReference type="SUPFAM" id="SSF51735">
    <property type="entry name" value="NAD(P)-binding Rossmann-fold domains"/>
    <property type="match status" value="1"/>
</dbReference>
<dbReference type="CDD" id="cd05289">
    <property type="entry name" value="MDR_like_2"/>
    <property type="match status" value="1"/>
</dbReference>
<dbReference type="GO" id="GO:0008270">
    <property type="term" value="F:zinc ion binding"/>
    <property type="evidence" value="ECO:0007669"/>
    <property type="project" value="InterPro"/>
</dbReference>
<dbReference type="STRING" id="673.AL542_06675"/>
<dbReference type="GO" id="GO:0004022">
    <property type="term" value="F:alcohol dehydrogenase (NAD+) activity"/>
    <property type="evidence" value="ECO:0007669"/>
    <property type="project" value="UniProtKB-EC"/>
</dbReference>
<proteinExistence type="predicted"/>
<dbReference type="InterPro" id="IPR002364">
    <property type="entry name" value="Quin_OxRdtase/zeta-crystal_CS"/>
</dbReference>
<dbReference type="AlphaFoldDB" id="A0A377HLE5"/>
<dbReference type="PROSITE" id="PS01162">
    <property type="entry name" value="QOR_ZETA_CRYSTAL"/>
    <property type="match status" value="1"/>
</dbReference>
<dbReference type="Gene3D" id="3.40.50.720">
    <property type="entry name" value="NAD(P)-binding Rossmann-like Domain"/>
    <property type="match status" value="1"/>
</dbReference>
<evidence type="ECO:0000313" key="3">
    <source>
        <dbReference type="Proteomes" id="UP000254512"/>
    </source>
</evidence>
<dbReference type="RefSeq" id="WP_115659440.1">
    <property type="nucleotide sequence ID" value="NZ_JARGYG010000025.1"/>
</dbReference>
<name>A0A377HLE5_GRIHO</name>
<evidence type="ECO:0000259" key="1">
    <source>
        <dbReference type="SMART" id="SM00829"/>
    </source>
</evidence>
<protein>
    <submittedName>
        <fullName evidence="2">Alcohol dehydrogenase</fullName>
        <ecNumber evidence="2">1.1.1.1</ecNumber>
    </submittedName>
</protein>
<dbReference type="InterPro" id="IPR013154">
    <property type="entry name" value="ADH-like_N"/>
</dbReference>
<reference evidence="2 3" key="1">
    <citation type="submission" date="2018-06" db="EMBL/GenBank/DDBJ databases">
        <authorList>
            <consortium name="Pathogen Informatics"/>
            <person name="Doyle S."/>
        </authorList>
    </citation>
    <scope>NUCLEOTIDE SEQUENCE [LARGE SCALE GENOMIC DNA]</scope>
    <source>
        <strain evidence="2 3">NCTC11645</strain>
    </source>
</reference>
<dbReference type="PANTHER" id="PTHR44013">
    <property type="entry name" value="ZINC-TYPE ALCOHOL DEHYDROGENASE-LIKE PROTEIN C16A3.02C"/>
    <property type="match status" value="1"/>
</dbReference>
<dbReference type="InterPro" id="IPR052733">
    <property type="entry name" value="Chloroplast_QOR"/>
</dbReference>
<dbReference type="InterPro" id="IPR036291">
    <property type="entry name" value="NAD(P)-bd_dom_sf"/>
</dbReference>
<dbReference type="SUPFAM" id="SSF50129">
    <property type="entry name" value="GroES-like"/>
    <property type="match status" value="1"/>
</dbReference>
<feature type="domain" description="Enoyl reductase (ER)" evidence="1">
    <location>
        <begin position="13"/>
        <end position="307"/>
    </location>
</feature>
<dbReference type="PANTHER" id="PTHR44013:SF1">
    <property type="entry name" value="ZINC-TYPE ALCOHOL DEHYDROGENASE-LIKE PROTEIN C16A3.02C"/>
    <property type="match status" value="1"/>
</dbReference>
<dbReference type="InterPro" id="IPR011032">
    <property type="entry name" value="GroES-like_sf"/>
</dbReference>
<dbReference type="Pfam" id="PF13602">
    <property type="entry name" value="ADH_zinc_N_2"/>
    <property type="match status" value="1"/>
</dbReference>
<dbReference type="Pfam" id="PF08240">
    <property type="entry name" value="ADH_N"/>
    <property type="match status" value="1"/>
</dbReference>
<accession>A0A377HLE5</accession>
<dbReference type="EMBL" id="UGHD01000002">
    <property type="protein sequence ID" value="STO56532.1"/>
    <property type="molecule type" value="Genomic_DNA"/>
</dbReference>
<dbReference type="SMART" id="SM00829">
    <property type="entry name" value="PKS_ER"/>
    <property type="match status" value="1"/>
</dbReference>
<dbReference type="EC" id="1.1.1.1" evidence="2"/>
<keyword evidence="2" id="KW-0560">Oxidoreductase</keyword>
<gene>
    <name evidence="2" type="ORF">NCTC11645_00884</name>
</gene>
<sequence>MPQNLQLVITAFGEPDTLKLQKSDIPTPSEGEVLVKVAFAGVNPVDAKTRAGLGWGAEKIKDNLPWTPGFDAAGVVVHDSGIFKAGDRVVGRIVEGGGYGQYLCAPADSLSFVPEDVTLEQACALPVAGMTALQALERVNTGKGDKVLILAGAGGVGHIAIQLAKAKGADVYASCSEKNLAFVESLGAKALDYAKAPVEEQVQDVDVLIDLMGGDVGEAALAAVKMGGRVVTVPTITAPRIIEVAEKRGIDALGMLVEPNTAQLDALLNAISDNMLNIEISQIYPLEQGVQAHIAIQSGRTRGKMLLEIPQ</sequence>
<dbReference type="Gene3D" id="3.90.180.10">
    <property type="entry name" value="Medium-chain alcohol dehydrogenases, catalytic domain"/>
    <property type="match status" value="1"/>
</dbReference>
<organism evidence="2 3">
    <name type="scientific">Grimontia hollisae</name>
    <name type="common">Vibrio hollisae</name>
    <dbReference type="NCBI Taxonomy" id="673"/>
    <lineage>
        <taxon>Bacteria</taxon>
        <taxon>Pseudomonadati</taxon>
        <taxon>Pseudomonadota</taxon>
        <taxon>Gammaproteobacteria</taxon>
        <taxon>Vibrionales</taxon>
        <taxon>Vibrionaceae</taxon>
        <taxon>Grimontia</taxon>
    </lineage>
</organism>
<dbReference type="InterPro" id="IPR020843">
    <property type="entry name" value="ER"/>
</dbReference>
<evidence type="ECO:0000313" key="2">
    <source>
        <dbReference type="EMBL" id="STO56532.1"/>
    </source>
</evidence>